<evidence type="ECO:0000313" key="11">
    <source>
        <dbReference type="Proteomes" id="UP000033163"/>
    </source>
</evidence>
<evidence type="ECO:0000259" key="9">
    <source>
        <dbReference type="Pfam" id="PF00347"/>
    </source>
</evidence>
<keyword evidence="5 6" id="KW-0687">Ribonucleoprotein</keyword>
<evidence type="ECO:0000256" key="1">
    <source>
        <dbReference type="ARBA" id="ARBA00009356"/>
    </source>
</evidence>
<dbReference type="STRING" id="483937.AMQ84_08880"/>
<name>A0A0E4HI25_9BACL</name>
<dbReference type="PIRSF" id="PIRSF002162">
    <property type="entry name" value="Ribosomal_L6"/>
    <property type="match status" value="1"/>
</dbReference>
<dbReference type="GO" id="GO:0003735">
    <property type="term" value="F:structural constituent of ribosome"/>
    <property type="evidence" value="ECO:0007669"/>
    <property type="project" value="UniProtKB-UniRule"/>
</dbReference>
<dbReference type="InterPro" id="IPR002358">
    <property type="entry name" value="Ribosomal_uL6_CS"/>
</dbReference>
<evidence type="ECO:0000313" key="10">
    <source>
        <dbReference type="EMBL" id="CQR58471.1"/>
    </source>
</evidence>
<protein>
    <recommendedName>
        <fullName evidence="6">Large ribosomal subunit protein uL6</fullName>
    </recommendedName>
</protein>
<dbReference type="RefSeq" id="WP_020427060.1">
    <property type="nucleotide sequence ID" value="NZ_AGBD01000282.1"/>
</dbReference>
<dbReference type="InterPro" id="IPR036789">
    <property type="entry name" value="Ribosomal_uL6-like_a/b-dom_sf"/>
</dbReference>
<dbReference type="Gene3D" id="3.90.930.12">
    <property type="entry name" value="Ribosomal protein L6, alpha-beta domain"/>
    <property type="match status" value="2"/>
</dbReference>
<evidence type="ECO:0000256" key="4">
    <source>
        <dbReference type="ARBA" id="ARBA00022980"/>
    </source>
</evidence>
<dbReference type="FunFam" id="3.90.930.12:FF:000002">
    <property type="entry name" value="50S ribosomal protein L6"/>
    <property type="match status" value="1"/>
</dbReference>
<dbReference type="SUPFAM" id="SSF56053">
    <property type="entry name" value="Ribosomal protein L6"/>
    <property type="match status" value="2"/>
</dbReference>
<dbReference type="InterPro" id="IPR019906">
    <property type="entry name" value="Ribosomal_uL6_bac-type"/>
</dbReference>
<dbReference type="Pfam" id="PF00347">
    <property type="entry name" value="Ribosomal_L6"/>
    <property type="match status" value="2"/>
</dbReference>
<dbReference type="PATRIC" id="fig|1073571.4.peg.6542"/>
<organism evidence="10 11">
    <name type="scientific">Paenibacillus riograndensis SBR5</name>
    <dbReference type="NCBI Taxonomy" id="1073571"/>
    <lineage>
        <taxon>Bacteria</taxon>
        <taxon>Bacillati</taxon>
        <taxon>Bacillota</taxon>
        <taxon>Bacilli</taxon>
        <taxon>Bacillales</taxon>
        <taxon>Paenibacillaceae</taxon>
        <taxon>Paenibacillus</taxon>
        <taxon>Paenibacillus sonchi group</taxon>
    </lineage>
</organism>
<keyword evidence="3 6" id="KW-0694">RNA-binding</keyword>
<gene>
    <name evidence="6 10" type="primary">rplF</name>
    <name evidence="10" type="ORF">PRIO_6120</name>
</gene>
<evidence type="ECO:0000256" key="7">
    <source>
        <dbReference type="RuleBase" id="RU003869"/>
    </source>
</evidence>
<comment type="similarity">
    <text evidence="1 6 7">Belongs to the universal ribosomal protein uL6 family.</text>
</comment>
<evidence type="ECO:0000256" key="2">
    <source>
        <dbReference type="ARBA" id="ARBA00022730"/>
    </source>
</evidence>
<comment type="function">
    <text evidence="6 8">This protein binds to the 23S rRNA, and is important in its secondary structure. It is located near the subunit interface in the base of the L7/L12 stalk, and near the tRNA binding site of the peptidyltransferase center.</text>
</comment>
<keyword evidence="2 6" id="KW-0699">rRNA-binding</keyword>
<accession>A0A0E4HI25</accession>
<dbReference type="HAMAP" id="MF_01365_B">
    <property type="entry name" value="Ribosomal_uL6_B"/>
    <property type="match status" value="1"/>
</dbReference>
<dbReference type="GO" id="GO:0019843">
    <property type="term" value="F:rRNA binding"/>
    <property type="evidence" value="ECO:0007669"/>
    <property type="project" value="UniProtKB-UniRule"/>
</dbReference>
<sequence>MSRIGRKPIAVPSGVDVTLNNAVITVKGPKGTLTRELHKDMKVTVENNEITVVRPSDNKLHRSLHGTTRSVVNNMVSGVTEGFSKSLELVGVGYRASKSGDKIVLNVGYSHPVEITPEAGIEFEVPANTKIIVKGIDKERVGAYAAKIRSVREPEPYKGKGIKYEGERIIRKEGKAGKKK</sequence>
<dbReference type="HOGENOM" id="CLU_065464_1_2_9"/>
<dbReference type="PANTHER" id="PTHR11655:SF14">
    <property type="entry name" value="LARGE RIBOSOMAL SUBUNIT PROTEIN UL6M"/>
    <property type="match status" value="1"/>
</dbReference>
<dbReference type="PROSITE" id="PS00525">
    <property type="entry name" value="RIBOSOMAL_L6_1"/>
    <property type="match status" value="1"/>
</dbReference>
<dbReference type="NCBIfam" id="TIGR03654">
    <property type="entry name" value="L6_bact"/>
    <property type="match status" value="1"/>
</dbReference>
<dbReference type="InterPro" id="IPR020040">
    <property type="entry name" value="Ribosomal_uL6_a/b-dom"/>
</dbReference>
<comment type="subunit">
    <text evidence="6">Part of the 50S ribosomal subunit.</text>
</comment>
<dbReference type="PRINTS" id="PR00059">
    <property type="entry name" value="RIBOSOMALL6"/>
</dbReference>
<evidence type="ECO:0000256" key="5">
    <source>
        <dbReference type="ARBA" id="ARBA00023274"/>
    </source>
</evidence>
<evidence type="ECO:0000256" key="6">
    <source>
        <dbReference type="HAMAP-Rule" id="MF_01365"/>
    </source>
</evidence>
<dbReference type="InterPro" id="IPR000702">
    <property type="entry name" value="Ribosomal_uL6-like"/>
</dbReference>
<evidence type="ECO:0000256" key="3">
    <source>
        <dbReference type="ARBA" id="ARBA00022884"/>
    </source>
</evidence>
<dbReference type="AlphaFoldDB" id="A0A0E4HI25"/>
<proteinExistence type="inferred from homology"/>
<dbReference type="GO" id="GO:0022625">
    <property type="term" value="C:cytosolic large ribosomal subunit"/>
    <property type="evidence" value="ECO:0007669"/>
    <property type="project" value="UniProtKB-UniRule"/>
</dbReference>
<evidence type="ECO:0000256" key="8">
    <source>
        <dbReference type="RuleBase" id="RU003870"/>
    </source>
</evidence>
<reference evidence="11" key="1">
    <citation type="submission" date="2015-03" db="EMBL/GenBank/DDBJ databases">
        <authorList>
            <person name="Wibberg D."/>
        </authorList>
    </citation>
    <scope>NUCLEOTIDE SEQUENCE [LARGE SCALE GENOMIC DNA]</scope>
</reference>
<dbReference type="FunFam" id="3.90.930.12:FF:000001">
    <property type="entry name" value="50S ribosomal protein L6"/>
    <property type="match status" value="1"/>
</dbReference>
<feature type="domain" description="Large ribosomal subunit protein uL6 alpha-beta" evidence="9">
    <location>
        <begin position="11"/>
        <end position="82"/>
    </location>
</feature>
<keyword evidence="4 6" id="KW-0689">Ribosomal protein</keyword>
<dbReference type="GO" id="GO:0002181">
    <property type="term" value="P:cytoplasmic translation"/>
    <property type="evidence" value="ECO:0007669"/>
    <property type="project" value="TreeGrafter"/>
</dbReference>
<dbReference type="KEGG" id="pri:PRIO_6120"/>
<dbReference type="Proteomes" id="UP000033163">
    <property type="component" value="Chromosome I"/>
</dbReference>
<dbReference type="EMBL" id="LN831776">
    <property type="protein sequence ID" value="CQR58471.1"/>
    <property type="molecule type" value="Genomic_DNA"/>
</dbReference>
<dbReference type="PANTHER" id="PTHR11655">
    <property type="entry name" value="60S/50S RIBOSOMAL PROTEIN L6/L9"/>
    <property type="match status" value="1"/>
</dbReference>
<feature type="domain" description="Large ribosomal subunit protein uL6 alpha-beta" evidence="9">
    <location>
        <begin position="90"/>
        <end position="164"/>
    </location>
</feature>